<feature type="region of interest" description="Disordered" evidence="1">
    <location>
        <begin position="36"/>
        <end position="86"/>
    </location>
</feature>
<evidence type="ECO:0000256" key="1">
    <source>
        <dbReference type="SAM" id="MobiDB-lite"/>
    </source>
</evidence>
<feature type="compositionally biased region" description="Basic and acidic residues" evidence="1">
    <location>
        <begin position="74"/>
        <end position="85"/>
    </location>
</feature>
<protein>
    <recommendedName>
        <fullName evidence="4">ATP-dependent DNA helicase</fullName>
    </recommendedName>
</protein>
<name>A0A0D2AAT3_9EURO</name>
<sequence>MSTLTPRHLQRHGPTGVPPIWTLFCQISWKNSHQNPGDDGLENLNVDDDADVGGSSGELARRLSNRATMGVRQADPEGRGERGFDRQYGWTPQVGRYTFPDDYWKELKLSVPATLAVHPSADRTLYDYFITHHESELACRRNKQFVINLDGKAGTGKSHVVTFIAATLEPMGTSVMESLVQLLVWPPLGLLPMLSVAEHCIAQFKLPLKLVKGYEDLSTQNLAALQNAELKHVRYLIPPREIFKEKSRTKFRCIDIAIAGDFWQLPAVGVRPLFYVGETSNPEEIAGNSLSRRFNRTIELDAIRRQQGQDAESVAFRKALDALRDDSGIPAPADALRIYGKKTGDAQYNHDRLRDL</sequence>
<evidence type="ECO:0000313" key="3">
    <source>
        <dbReference type="Proteomes" id="UP000054466"/>
    </source>
</evidence>
<accession>A0A0D2AAT3</accession>
<organism evidence="2 3">
    <name type="scientific">Cladophialophora immunda</name>
    <dbReference type="NCBI Taxonomy" id="569365"/>
    <lineage>
        <taxon>Eukaryota</taxon>
        <taxon>Fungi</taxon>
        <taxon>Dikarya</taxon>
        <taxon>Ascomycota</taxon>
        <taxon>Pezizomycotina</taxon>
        <taxon>Eurotiomycetes</taxon>
        <taxon>Chaetothyriomycetidae</taxon>
        <taxon>Chaetothyriales</taxon>
        <taxon>Herpotrichiellaceae</taxon>
        <taxon>Cladophialophora</taxon>
    </lineage>
</organism>
<feature type="compositionally biased region" description="Acidic residues" evidence="1">
    <location>
        <begin position="39"/>
        <end position="51"/>
    </location>
</feature>
<dbReference type="OrthoDB" id="4369146at2759"/>
<dbReference type="EMBL" id="KN847114">
    <property type="protein sequence ID" value="KIW21882.1"/>
    <property type="molecule type" value="Genomic_DNA"/>
</dbReference>
<dbReference type="AlphaFoldDB" id="A0A0D2AAT3"/>
<dbReference type="HOGENOM" id="CLU_778456_0_0_1"/>
<dbReference type="GeneID" id="27351900"/>
<evidence type="ECO:0000313" key="2">
    <source>
        <dbReference type="EMBL" id="KIW21882.1"/>
    </source>
</evidence>
<proteinExistence type="predicted"/>
<reference evidence="2 3" key="1">
    <citation type="submission" date="2015-01" db="EMBL/GenBank/DDBJ databases">
        <title>The Genome Sequence of Cladophialophora immunda CBS83496.</title>
        <authorList>
            <consortium name="The Broad Institute Genomics Platform"/>
            <person name="Cuomo C."/>
            <person name="de Hoog S."/>
            <person name="Gorbushina A."/>
            <person name="Stielow B."/>
            <person name="Teixiera M."/>
            <person name="Abouelleil A."/>
            <person name="Chapman S.B."/>
            <person name="Priest M."/>
            <person name="Young S.K."/>
            <person name="Wortman J."/>
            <person name="Nusbaum C."/>
            <person name="Birren B."/>
        </authorList>
    </citation>
    <scope>NUCLEOTIDE SEQUENCE [LARGE SCALE GENOMIC DNA]</scope>
    <source>
        <strain evidence="2 3">CBS 83496</strain>
    </source>
</reference>
<dbReference type="VEuPathDB" id="FungiDB:PV07_12706"/>
<keyword evidence="3" id="KW-1185">Reference proteome</keyword>
<dbReference type="STRING" id="569365.A0A0D2AAT3"/>
<gene>
    <name evidence="2" type="ORF">PV07_12706</name>
</gene>
<evidence type="ECO:0008006" key="4">
    <source>
        <dbReference type="Google" id="ProtNLM"/>
    </source>
</evidence>
<dbReference type="RefSeq" id="XP_016242098.1">
    <property type="nucleotide sequence ID" value="XM_016400256.1"/>
</dbReference>
<dbReference type="Proteomes" id="UP000054466">
    <property type="component" value="Unassembled WGS sequence"/>
</dbReference>